<keyword evidence="16" id="KW-1185">Reference proteome</keyword>
<dbReference type="InterPro" id="IPR010582">
    <property type="entry name" value="Catalase_immune_responsive"/>
</dbReference>
<dbReference type="PANTHER" id="PTHR11465">
    <property type="entry name" value="CATALASE"/>
    <property type="match status" value="1"/>
</dbReference>
<evidence type="ECO:0000256" key="5">
    <source>
        <dbReference type="ARBA" id="ARBA00022617"/>
    </source>
</evidence>
<dbReference type="PIRSF" id="PIRSF038928">
    <property type="entry name" value="Catalase_clade1-3"/>
    <property type="match status" value="1"/>
</dbReference>
<dbReference type="CDD" id="cd08156">
    <property type="entry name" value="catalase_clade_3"/>
    <property type="match status" value="1"/>
</dbReference>
<dbReference type="PROSITE" id="PS00437">
    <property type="entry name" value="CATALASE_1"/>
    <property type="match status" value="1"/>
</dbReference>
<evidence type="ECO:0000256" key="8">
    <source>
        <dbReference type="ARBA" id="ARBA00023004"/>
    </source>
</evidence>
<gene>
    <name evidence="15" type="ORF">CRN84_20115</name>
</gene>
<evidence type="ECO:0000256" key="11">
    <source>
        <dbReference type="PIRSR" id="PIRSR038928-1"/>
    </source>
</evidence>
<proteinExistence type="inferred from homology"/>
<dbReference type="SUPFAM" id="SSF56634">
    <property type="entry name" value="Heme-dependent catalase-like"/>
    <property type="match status" value="1"/>
</dbReference>
<dbReference type="GO" id="GO:0020037">
    <property type="term" value="F:heme binding"/>
    <property type="evidence" value="ECO:0007669"/>
    <property type="project" value="InterPro"/>
</dbReference>
<protein>
    <recommendedName>
        <fullName evidence="3 13">Catalase</fullName>
        <ecNumber evidence="3 13">1.11.1.6</ecNumber>
    </recommendedName>
</protein>
<keyword evidence="9 13" id="KW-0376">Hydrogen peroxide</keyword>
<evidence type="ECO:0000256" key="7">
    <source>
        <dbReference type="ARBA" id="ARBA00023002"/>
    </source>
</evidence>
<dbReference type="InterPro" id="IPR040333">
    <property type="entry name" value="Catalase_3"/>
</dbReference>
<evidence type="ECO:0000313" key="16">
    <source>
        <dbReference type="Proteomes" id="UP000224974"/>
    </source>
</evidence>
<keyword evidence="7 13" id="KW-0560">Oxidoreductase</keyword>
<keyword evidence="8 12" id="KW-0408">Iron</keyword>
<dbReference type="InterPro" id="IPR018028">
    <property type="entry name" value="Catalase"/>
</dbReference>
<dbReference type="SMART" id="SM01060">
    <property type="entry name" value="Catalase"/>
    <property type="match status" value="1"/>
</dbReference>
<organism evidence="15 16">
    <name type="scientific">Budvicia aquatica</name>
    <dbReference type="NCBI Taxonomy" id="82979"/>
    <lineage>
        <taxon>Bacteria</taxon>
        <taxon>Pseudomonadati</taxon>
        <taxon>Pseudomonadota</taxon>
        <taxon>Gammaproteobacteria</taxon>
        <taxon>Enterobacterales</taxon>
        <taxon>Budviciaceae</taxon>
        <taxon>Budvicia</taxon>
    </lineage>
</organism>
<evidence type="ECO:0000256" key="13">
    <source>
        <dbReference type="RuleBase" id="RU000498"/>
    </source>
</evidence>
<dbReference type="InterPro" id="IPR020835">
    <property type="entry name" value="Catalase_sf"/>
</dbReference>
<dbReference type="GO" id="GO:0046872">
    <property type="term" value="F:metal ion binding"/>
    <property type="evidence" value="ECO:0007669"/>
    <property type="project" value="UniProtKB-KW"/>
</dbReference>
<dbReference type="Pfam" id="PF00199">
    <property type="entry name" value="Catalase"/>
    <property type="match status" value="1"/>
</dbReference>
<comment type="caution">
    <text evidence="15">The sequence shown here is derived from an EMBL/GenBank/DDBJ whole genome shotgun (WGS) entry which is preliminary data.</text>
</comment>
<evidence type="ECO:0000313" key="15">
    <source>
        <dbReference type="EMBL" id="PHI32771.1"/>
    </source>
</evidence>
<sequence>MMSDKKLTTVAGAPVVDNNNVITAGPRGPMLLQDIWFLEKLAHFDREVIPERRMHAKGSGAYGTFTVTHDITQYTRAKIFSDIGKKTEMFVRFSTVAGERGAADAERDIRGFAMKFYTEEGNWDLVGNDTPVFYLRDPLKFPDLNHVVKRDPHTNLRNPIYKWDFFSQLPESLHQLTIDFSDRGLPKSYRHMHGFGSHTFSLISANNQRYWVKFHFRTQQGIENLMDDEAETLIGQDRESSQRDLFDAIKEGNFPKWKMYIQVMPESDAAKLPYHPFDLTKVWLHKDYPLIEVGEFELNRNPDNYFSEVEQAAFNPANVVPGVSFSPDKMLQGRLFSYGDAQRYRLGVNHHQIPVNAPRCPFHNYHRDGAMRVDSNSGNGATYEPNSFGVFKEQPNFSEPPLTIEGAADHWNHREDDDYYSQPRALFNLLSAEEHQRMFDRIAGELSQVPAEIQQRQIGLFTKVHPDYGTGVAKALEKVQNG</sequence>
<dbReference type="Pfam" id="PF06628">
    <property type="entry name" value="Catalase-rel"/>
    <property type="match status" value="1"/>
</dbReference>
<dbReference type="InterPro" id="IPR002226">
    <property type="entry name" value="Catalase_haem_BS"/>
</dbReference>
<evidence type="ECO:0000256" key="12">
    <source>
        <dbReference type="PIRSR" id="PIRSR038928-2"/>
    </source>
</evidence>
<dbReference type="PRINTS" id="PR00067">
    <property type="entry name" value="CATALASE"/>
</dbReference>
<evidence type="ECO:0000256" key="6">
    <source>
        <dbReference type="ARBA" id="ARBA00022723"/>
    </source>
</evidence>
<feature type="binding site" description="axial binding residue" evidence="12">
    <location>
        <position position="338"/>
    </location>
    <ligand>
        <name>heme</name>
        <dbReference type="ChEBI" id="CHEBI:30413"/>
    </ligand>
    <ligandPart>
        <name>Fe</name>
        <dbReference type="ChEBI" id="CHEBI:18248"/>
    </ligandPart>
</feature>
<dbReference type="InterPro" id="IPR024711">
    <property type="entry name" value="Catalase_clade1/3"/>
</dbReference>
<comment type="cofactor">
    <cofactor evidence="1 12">
        <name>heme</name>
        <dbReference type="ChEBI" id="CHEBI:30413"/>
    </cofactor>
</comment>
<dbReference type="PROSITE" id="PS00438">
    <property type="entry name" value="CATALASE_2"/>
    <property type="match status" value="1"/>
</dbReference>
<dbReference type="Proteomes" id="UP000224974">
    <property type="component" value="Unassembled WGS sequence"/>
</dbReference>
<evidence type="ECO:0000256" key="4">
    <source>
        <dbReference type="ARBA" id="ARBA00022559"/>
    </source>
</evidence>
<keyword evidence="4 13" id="KW-0575">Peroxidase</keyword>
<dbReference type="STRING" id="1111728.GCA_000427805_01030"/>
<dbReference type="GO" id="GO:0042542">
    <property type="term" value="P:response to hydrogen peroxide"/>
    <property type="evidence" value="ECO:0007669"/>
    <property type="project" value="TreeGrafter"/>
</dbReference>
<comment type="catalytic activity">
    <reaction evidence="10 13">
        <text>2 H2O2 = O2 + 2 H2O</text>
        <dbReference type="Rhea" id="RHEA:20309"/>
        <dbReference type="ChEBI" id="CHEBI:15377"/>
        <dbReference type="ChEBI" id="CHEBI:15379"/>
        <dbReference type="ChEBI" id="CHEBI:16240"/>
        <dbReference type="EC" id="1.11.1.6"/>
    </reaction>
</comment>
<feature type="active site" evidence="11">
    <location>
        <position position="128"/>
    </location>
</feature>
<dbReference type="InterPro" id="IPR011614">
    <property type="entry name" value="Catalase_core"/>
</dbReference>
<dbReference type="AlphaFoldDB" id="A0A2C6DVB9"/>
<dbReference type="OrthoDB" id="9761719at2"/>
<evidence type="ECO:0000259" key="14">
    <source>
        <dbReference type="SMART" id="SM01060"/>
    </source>
</evidence>
<accession>A0A2C6DVB9</accession>
<feature type="domain" description="Catalase core" evidence="14">
    <location>
        <begin position="8"/>
        <end position="392"/>
    </location>
</feature>
<keyword evidence="5 12" id="KW-0349">Heme</keyword>
<comment type="similarity">
    <text evidence="2 13">Belongs to the catalase family.</text>
</comment>
<reference evidence="16" key="1">
    <citation type="submission" date="2017-09" db="EMBL/GenBank/DDBJ databases">
        <title>FDA dAtabase for Regulatory Grade micrObial Sequences (FDA-ARGOS): Supporting development and validation of Infectious Disease Dx tests.</title>
        <authorList>
            <person name="Minogue T."/>
            <person name="Wolcott M."/>
            <person name="Wasieloski L."/>
            <person name="Aguilar W."/>
            <person name="Moore D."/>
            <person name="Tallon L."/>
            <person name="Sadzewicz L."/>
            <person name="Ott S."/>
            <person name="Zhao X."/>
            <person name="Nagaraj S."/>
            <person name="Vavikolanu K."/>
            <person name="Aluvathingal J."/>
            <person name="Nadendla S."/>
            <person name="Sichtig H."/>
        </authorList>
    </citation>
    <scope>NUCLEOTIDE SEQUENCE [LARGE SCALE GENOMIC DNA]</scope>
    <source>
        <strain evidence="16">FDAARGOS_387</strain>
    </source>
</reference>
<dbReference type="EMBL" id="PDDX01000001">
    <property type="protein sequence ID" value="PHI32771.1"/>
    <property type="molecule type" value="Genomic_DNA"/>
</dbReference>
<evidence type="ECO:0000256" key="1">
    <source>
        <dbReference type="ARBA" id="ARBA00001971"/>
    </source>
</evidence>
<dbReference type="PROSITE" id="PS51402">
    <property type="entry name" value="CATALASE_3"/>
    <property type="match status" value="1"/>
</dbReference>
<dbReference type="GO" id="GO:0004096">
    <property type="term" value="F:catalase activity"/>
    <property type="evidence" value="ECO:0007669"/>
    <property type="project" value="UniProtKB-EC"/>
</dbReference>
<dbReference type="InterPro" id="IPR024708">
    <property type="entry name" value="Catalase_AS"/>
</dbReference>
<dbReference type="FunFam" id="2.40.180.10:FF:000001">
    <property type="entry name" value="Catalase"/>
    <property type="match status" value="1"/>
</dbReference>
<evidence type="ECO:0000256" key="10">
    <source>
        <dbReference type="ARBA" id="ARBA00049254"/>
    </source>
</evidence>
<evidence type="ECO:0000256" key="9">
    <source>
        <dbReference type="ARBA" id="ARBA00023324"/>
    </source>
</evidence>
<name>A0A2C6DVB9_9GAMM</name>
<feature type="active site" evidence="11">
    <location>
        <position position="55"/>
    </location>
</feature>
<keyword evidence="6 12" id="KW-0479">Metal-binding</keyword>
<dbReference type="EC" id="1.11.1.6" evidence="3 13"/>
<evidence type="ECO:0000256" key="3">
    <source>
        <dbReference type="ARBA" id="ARBA00012314"/>
    </source>
</evidence>
<dbReference type="Gene3D" id="2.40.180.10">
    <property type="entry name" value="Catalase core domain"/>
    <property type="match status" value="1"/>
</dbReference>
<evidence type="ECO:0000256" key="2">
    <source>
        <dbReference type="ARBA" id="ARBA00005329"/>
    </source>
</evidence>
<dbReference type="PANTHER" id="PTHR11465:SF61">
    <property type="entry name" value="CATALASE"/>
    <property type="match status" value="1"/>
</dbReference>
<dbReference type="GO" id="GO:0042744">
    <property type="term" value="P:hydrogen peroxide catabolic process"/>
    <property type="evidence" value="ECO:0007669"/>
    <property type="project" value="UniProtKB-KW"/>
</dbReference>
<dbReference type="GO" id="GO:0005737">
    <property type="term" value="C:cytoplasm"/>
    <property type="evidence" value="ECO:0007669"/>
    <property type="project" value="TreeGrafter"/>
</dbReference>